<evidence type="ECO:0000313" key="3">
    <source>
        <dbReference type="EnsemblPlants" id="KRH52633"/>
    </source>
</evidence>
<dbReference type="InParanoid" id="A0A0R0JI57"/>
<proteinExistence type="predicted"/>
<dbReference type="EMBL" id="CM000839">
    <property type="protein sequence ID" value="KRH52633.1"/>
    <property type="molecule type" value="Genomic_DNA"/>
</dbReference>
<name>A0A0R0JI57_SOYBN</name>
<keyword evidence="4" id="KW-1185">Reference proteome</keyword>
<dbReference type="AlphaFoldDB" id="A0A0R0JI57"/>
<evidence type="ECO:0000313" key="4">
    <source>
        <dbReference type="Proteomes" id="UP000008827"/>
    </source>
</evidence>
<reference evidence="3" key="2">
    <citation type="submission" date="2018-02" db="UniProtKB">
        <authorList>
            <consortium name="EnsemblPlants"/>
        </authorList>
    </citation>
    <scope>IDENTIFICATION</scope>
    <source>
        <strain evidence="3">Williams 82</strain>
    </source>
</reference>
<dbReference type="Gramene" id="KRH52633">
    <property type="protein sequence ID" value="KRH52633"/>
    <property type="gene ID" value="GLYMA_06G079400"/>
</dbReference>
<accession>A0A0R0JI57</accession>
<gene>
    <name evidence="2" type="ORF">GLYMA_06G079400</name>
</gene>
<dbReference type="EnsemblPlants" id="KRH52633">
    <property type="protein sequence ID" value="KRH52633"/>
    <property type="gene ID" value="GLYMA_06G079400"/>
</dbReference>
<dbReference type="SMR" id="A0A0R0JI57"/>
<keyword evidence="1" id="KW-0472">Membrane</keyword>
<keyword evidence="1" id="KW-0812">Transmembrane</keyword>
<organism evidence="2">
    <name type="scientific">Glycine max</name>
    <name type="common">Soybean</name>
    <name type="synonym">Glycine hispida</name>
    <dbReference type="NCBI Taxonomy" id="3847"/>
    <lineage>
        <taxon>Eukaryota</taxon>
        <taxon>Viridiplantae</taxon>
        <taxon>Streptophyta</taxon>
        <taxon>Embryophyta</taxon>
        <taxon>Tracheophyta</taxon>
        <taxon>Spermatophyta</taxon>
        <taxon>Magnoliopsida</taxon>
        <taxon>eudicotyledons</taxon>
        <taxon>Gunneridae</taxon>
        <taxon>Pentapetalae</taxon>
        <taxon>rosids</taxon>
        <taxon>fabids</taxon>
        <taxon>Fabales</taxon>
        <taxon>Fabaceae</taxon>
        <taxon>Papilionoideae</taxon>
        <taxon>50 kb inversion clade</taxon>
        <taxon>NPAAA clade</taxon>
        <taxon>indigoferoid/millettioid clade</taxon>
        <taxon>Phaseoleae</taxon>
        <taxon>Glycine</taxon>
        <taxon>Glycine subgen. Soja</taxon>
    </lineage>
</organism>
<evidence type="ECO:0000313" key="2">
    <source>
        <dbReference type="EMBL" id="KRH52633.1"/>
    </source>
</evidence>
<evidence type="ECO:0000256" key="1">
    <source>
        <dbReference type="SAM" id="Phobius"/>
    </source>
</evidence>
<protein>
    <submittedName>
        <fullName evidence="2 3">Uncharacterized protein</fullName>
    </submittedName>
</protein>
<reference evidence="2" key="3">
    <citation type="submission" date="2018-07" db="EMBL/GenBank/DDBJ databases">
        <title>WGS assembly of Glycine max.</title>
        <authorList>
            <person name="Schmutz J."/>
            <person name="Cannon S."/>
            <person name="Schlueter J."/>
            <person name="Ma J."/>
            <person name="Mitros T."/>
            <person name="Nelson W."/>
            <person name="Hyten D."/>
            <person name="Song Q."/>
            <person name="Thelen J."/>
            <person name="Cheng J."/>
            <person name="Xu D."/>
            <person name="Hellsten U."/>
            <person name="May G."/>
            <person name="Yu Y."/>
            <person name="Sakurai T."/>
            <person name="Umezawa T."/>
            <person name="Bhattacharyya M."/>
            <person name="Sandhu D."/>
            <person name="Valliyodan B."/>
            <person name="Lindquist E."/>
            <person name="Peto M."/>
            <person name="Grant D."/>
            <person name="Shu S."/>
            <person name="Goodstein D."/>
            <person name="Barry K."/>
            <person name="Futrell-Griggs M."/>
            <person name="Abernathy B."/>
            <person name="Du J."/>
            <person name="Tian Z."/>
            <person name="Zhu L."/>
            <person name="Gill N."/>
            <person name="Joshi T."/>
            <person name="Libault M."/>
            <person name="Sethuraman A."/>
            <person name="Zhang X."/>
            <person name="Shinozaki K."/>
            <person name="Nguyen H."/>
            <person name="Wing R."/>
            <person name="Cregan P."/>
            <person name="Specht J."/>
            <person name="Grimwood J."/>
            <person name="Rokhsar D."/>
            <person name="Stacey G."/>
            <person name="Shoemaker R."/>
            <person name="Jackson S."/>
        </authorList>
    </citation>
    <scope>NUCLEOTIDE SEQUENCE</scope>
    <source>
        <tissue evidence="2">Callus</tissue>
    </source>
</reference>
<sequence length="90" mass="10359">MGPVDSGPFLISYCSQKITMRLVRISLSLQSISSLILPPLTYFYFYFNPTFLLLVLLTLFYCQLILLMAETLSLYSKVSLLVFVLFMIIM</sequence>
<keyword evidence="1" id="KW-1133">Transmembrane helix</keyword>
<dbReference type="Proteomes" id="UP000008827">
    <property type="component" value="Chromosome 6"/>
</dbReference>
<reference evidence="2 3" key="1">
    <citation type="journal article" date="2010" name="Nature">
        <title>Genome sequence of the palaeopolyploid soybean.</title>
        <authorList>
            <person name="Schmutz J."/>
            <person name="Cannon S.B."/>
            <person name="Schlueter J."/>
            <person name="Ma J."/>
            <person name="Mitros T."/>
            <person name="Nelson W."/>
            <person name="Hyten D.L."/>
            <person name="Song Q."/>
            <person name="Thelen J.J."/>
            <person name="Cheng J."/>
            <person name="Xu D."/>
            <person name="Hellsten U."/>
            <person name="May G.D."/>
            <person name="Yu Y."/>
            <person name="Sakurai T."/>
            <person name="Umezawa T."/>
            <person name="Bhattacharyya M.K."/>
            <person name="Sandhu D."/>
            <person name="Valliyodan B."/>
            <person name="Lindquist E."/>
            <person name="Peto M."/>
            <person name="Grant D."/>
            <person name="Shu S."/>
            <person name="Goodstein D."/>
            <person name="Barry K."/>
            <person name="Futrell-Griggs M."/>
            <person name="Abernathy B."/>
            <person name="Du J."/>
            <person name="Tian Z."/>
            <person name="Zhu L."/>
            <person name="Gill N."/>
            <person name="Joshi T."/>
            <person name="Libault M."/>
            <person name="Sethuraman A."/>
            <person name="Zhang X.-C."/>
            <person name="Shinozaki K."/>
            <person name="Nguyen H.T."/>
            <person name="Wing R.A."/>
            <person name="Cregan P."/>
            <person name="Specht J."/>
            <person name="Grimwood J."/>
            <person name="Rokhsar D."/>
            <person name="Stacey G."/>
            <person name="Shoemaker R.C."/>
            <person name="Jackson S.A."/>
        </authorList>
    </citation>
    <scope>NUCLEOTIDE SEQUENCE</scope>
    <source>
        <strain evidence="3">cv. Williams 82</strain>
        <tissue evidence="2">Callus</tissue>
    </source>
</reference>
<feature type="transmembrane region" description="Helical" evidence="1">
    <location>
        <begin position="51"/>
        <end position="69"/>
    </location>
</feature>
<feature type="transmembrane region" description="Helical" evidence="1">
    <location>
        <begin position="74"/>
        <end position="89"/>
    </location>
</feature>